<gene>
    <name evidence="19" type="ORF">KYE46_04875</name>
</gene>
<dbReference type="KEGG" id="gce:KYE46_04875"/>
<dbReference type="RefSeq" id="WP_219003871.1">
    <property type="nucleotide sequence ID" value="NZ_CP079194.1"/>
</dbReference>
<keyword evidence="6" id="KW-0812">Transmembrane</keyword>
<dbReference type="InterPro" id="IPR003715">
    <property type="entry name" value="Poly_export_N"/>
</dbReference>
<evidence type="ECO:0000256" key="14">
    <source>
        <dbReference type="ARBA" id="ARBA00023288"/>
    </source>
</evidence>
<evidence type="ECO:0000256" key="15">
    <source>
        <dbReference type="SAM" id="SignalP"/>
    </source>
</evidence>
<evidence type="ECO:0000259" key="17">
    <source>
        <dbReference type="Pfam" id="PF18412"/>
    </source>
</evidence>
<dbReference type="Pfam" id="PF22461">
    <property type="entry name" value="SLBB_2"/>
    <property type="match status" value="2"/>
</dbReference>
<dbReference type="AlphaFoldDB" id="A0A8F6TYM9"/>
<dbReference type="Pfam" id="PF02563">
    <property type="entry name" value="Poly_export"/>
    <property type="match status" value="1"/>
</dbReference>
<dbReference type="PROSITE" id="PS51257">
    <property type="entry name" value="PROKAR_LIPOPROTEIN"/>
    <property type="match status" value="1"/>
</dbReference>
<evidence type="ECO:0000313" key="20">
    <source>
        <dbReference type="Proteomes" id="UP000825009"/>
    </source>
</evidence>
<dbReference type="InterPro" id="IPR040716">
    <property type="entry name" value="Wza_C"/>
</dbReference>
<keyword evidence="3" id="KW-0813">Transport</keyword>
<keyword evidence="10" id="KW-0626">Porin</keyword>
<dbReference type="GO" id="GO:0046930">
    <property type="term" value="C:pore complex"/>
    <property type="evidence" value="ECO:0007669"/>
    <property type="project" value="UniProtKB-KW"/>
</dbReference>
<dbReference type="PANTHER" id="PTHR33619">
    <property type="entry name" value="POLYSACCHARIDE EXPORT PROTEIN GFCE-RELATED"/>
    <property type="match status" value="1"/>
</dbReference>
<keyword evidence="8" id="KW-0625">Polysaccharide transport</keyword>
<keyword evidence="5" id="KW-0762">Sugar transport</keyword>
<dbReference type="GO" id="GO:0015288">
    <property type="term" value="F:porin activity"/>
    <property type="evidence" value="ECO:0007669"/>
    <property type="project" value="UniProtKB-KW"/>
</dbReference>
<keyword evidence="13" id="KW-0998">Cell outer membrane</keyword>
<feature type="chain" id="PRO_5034384773" evidence="15">
    <location>
        <begin position="21"/>
        <end position="453"/>
    </location>
</feature>
<organism evidence="19 20">
    <name type="scientific">Gymnodinialimonas ceratoperidinii</name>
    <dbReference type="NCBI Taxonomy" id="2856823"/>
    <lineage>
        <taxon>Bacteria</taxon>
        <taxon>Pseudomonadati</taxon>
        <taxon>Pseudomonadota</taxon>
        <taxon>Alphaproteobacteria</taxon>
        <taxon>Rhodobacterales</taxon>
        <taxon>Paracoccaceae</taxon>
        <taxon>Gymnodinialimonas</taxon>
    </lineage>
</organism>
<evidence type="ECO:0000256" key="13">
    <source>
        <dbReference type="ARBA" id="ARBA00023237"/>
    </source>
</evidence>
<evidence type="ECO:0000256" key="3">
    <source>
        <dbReference type="ARBA" id="ARBA00022448"/>
    </source>
</evidence>
<keyword evidence="20" id="KW-1185">Reference proteome</keyword>
<keyword evidence="7 15" id="KW-0732">Signal</keyword>
<evidence type="ECO:0000259" key="18">
    <source>
        <dbReference type="Pfam" id="PF22461"/>
    </source>
</evidence>
<evidence type="ECO:0000256" key="4">
    <source>
        <dbReference type="ARBA" id="ARBA00022452"/>
    </source>
</evidence>
<proteinExistence type="inferred from homology"/>
<evidence type="ECO:0000256" key="12">
    <source>
        <dbReference type="ARBA" id="ARBA00023139"/>
    </source>
</evidence>
<evidence type="ECO:0000256" key="10">
    <source>
        <dbReference type="ARBA" id="ARBA00023114"/>
    </source>
</evidence>
<evidence type="ECO:0000256" key="8">
    <source>
        <dbReference type="ARBA" id="ARBA00023047"/>
    </source>
</evidence>
<protein>
    <submittedName>
        <fullName evidence="19">SLBB domain-containing protein</fullName>
    </submittedName>
</protein>
<comment type="similarity">
    <text evidence="2">Belongs to the BexD/CtrA/VexA family.</text>
</comment>
<dbReference type="PANTHER" id="PTHR33619:SF3">
    <property type="entry name" value="POLYSACCHARIDE EXPORT PROTEIN GFCE-RELATED"/>
    <property type="match status" value="1"/>
</dbReference>
<evidence type="ECO:0000256" key="2">
    <source>
        <dbReference type="ARBA" id="ARBA00009450"/>
    </source>
</evidence>
<sequence length="453" mass="48568">MAIIRILIAGLAFASLSACGAAYISSDIANFRGDDSVQVVDLSTAVVAQANRSAYQPEALPAAFSRIAGAGSRLRGGARLPEPVFDPQTRPGALELRVPPAVDPGSYVIGVGDVLILATPRWESSVEEMAGLVAAQNQRQGYTVQDNGDIAIPDIGRINVGNMTLSEAEDAVFERLIAARIDPTFSLEVAEFNSQRISIGGAVREPGVVPIGMLPVYLNEVLAQAGGVDVGSDAFSVIRIYRDGTLYQIPTADLYADQNLQRIRLVNGDSIFVDTAYDFEQAQAYFEETIQRAQFTQNARANAIAALQAEVSIRRNALEESRQNFRDRVEFGAAGGDFVYIAGEVTRPGRFELPFGNTATLADALFDAGGWSEATGDPSQIYLMRGASAGEQLSAITAYRLDGSNALNLTLATRMELRPGDVIFVAEQPVTRWNRVIDQITPTIFNLGAAAVN</sequence>
<keyword evidence="12" id="KW-0564">Palmitate</keyword>
<evidence type="ECO:0000313" key="19">
    <source>
        <dbReference type="EMBL" id="QXT40579.1"/>
    </source>
</evidence>
<feature type="domain" description="Polysaccharide export protein N-terminal" evidence="16">
    <location>
        <begin position="104"/>
        <end position="189"/>
    </location>
</feature>
<evidence type="ECO:0000256" key="7">
    <source>
        <dbReference type="ARBA" id="ARBA00022729"/>
    </source>
</evidence>
<feature type="signal peptide" evidence="15">
    <location>
        <begin position="1"/>
        <end position="20"/>
    </location>
</feature>
<dbReference type="Pfam" id="PF18412">
    <property type="entry name" value="Wza_C"/>
    <property type="match status" value="1"/>
</dbReference>
<reference evidence="19 20" key="1">
    <citation type="submission" date="2021-07" db="EMBL/GenBank/DDBJ databases">
        <title>A novel Jannaschia species isolated from marine dinoflagellate Ceratoperidinium margalefii.</title>
        <authorList>
            <person name="Jiang Y."/>
            <person name="Li Z."/>
        </authorList>
    </citation>
    <scope>NUCLEOTIDE SEQUENCE [LARGE SCALE GENOMIC DNA]</scope>
    <source>
        <strain evidence="19 20">J12C1-MA-4</strain>
    </source>
</reference>
<accession>A0A8F6TYM9</accession>
<keyword evidence="11" id="KW-0472">Membrane</keyword>
<evidence type="ECO:0000256" key="6">
    <source>
        <dbReference type="ARBA" id="ARBA00022692"/>
    </source>
</evidence>
<dbReference type="Proteomes" id="UP000825009">
    <property type="component" value="Chromosome"/>
</dbReference>
<feature type="domain" description="SLBB" evidence="18">
    <location>
        <begin position="195"/>
        <end position="273"/>
    </location>
</feature>
<evidence type="ECO:0000256" key="11">
    <source>
        <dbReference type="ARBA" id="ARBA00023136"/>
    </source>
</evidence>
<dbReference type="GO" id="GO:0015159">
    <property type="term" value="F:polysaccharide transmembrane transporter activity"/>
    <property type="evidence" value="ECO:0007669"/>
    <property type="project" value="InterPro"/>
</dbReference>
<dbReference type="InterPro" id="IPR054765">
    <property type="entry name" value="SLBB_dom"/>
</dbReference>
<feature type="domain" description="Outer-membrane lipoprotein Wza C-terminal" evidence="17">
    <location>
        <begin position="429"/>
        <end position="444"/>
    </location>
</feature>
<name>A0A8F6TYM9_9RHOB</name>
<dbReference type="GO" id="GO:0009279">
    <property type="term" value="C:cell outer membrane"/>
    <property type="evidence" value="ECO:0007669"/>
    <property type="project" value="UniProtKB-SubCell"/>
</dbReference>
<keyword evidence="9" id="KW-0406">Ion transport</keyword>
<evidence type="ECO:0000259" key="16">
    <source>
        <dbReference type="Pfam" id="PF02563"/>
    </source>
</evidence>
<evidence type="ECO:0000256" key="9">
    <source>
        <dbReference type="ARBA" id="ARBA00023065"/>
    </source>
</evidence>
<keyword evidence="4" id="KW-1134">Transmembrane beta strand</keyword>
<evidence type="ECO:0000256" key="1">
    <source>
        <dbReference type="ARBA" id="ARBA00004571"/>
    </source>
</evidence>
<dbReference type="InterPro" id="IPR049712">
    <property type="entry name" value="Poly_export"/>
</dbReference>
<comment type="subcellular location">
    <subcellularLocation>
        <location evidence="1">Cell outer membrane</location>
        <topology evidence="1">Multi-pass membrane protein</topology>
    </subcellularLocation>
</comment>
<keyword evidence="14" id="KW-0449">Lipoprotein</keyword>
<dbReference type="GO" id="GO:0006811">
    <property type="term" value="P:monoatomic ion transport"/>
    <property type="evidence" value="ECO:0007669"/>
    <property type="project" value="UniProtKB-KW"/>
</dbReference>
<feature type="domain" description="SLBB" evidence="18">
    <location>
        <begin position="339"/>
        <end position="425"/>
    </location>
</feature>
<dbReference type="EMBL" id="CP079194">
    <property type="protein sequence ID" value="QXT40579.1"/>
    <property type="molecule type" value="Genomic_DNA"/>
</dbReference>
<evidence type="ECO:0000256" key="5">
    <source>
        <dbReference type="ARBA" id="ARBA00022597"/>
    </source>
</evidence>